<keyword evidence="4 7" id="KW-0812">Transmembrane</keyword>
<evidence type="ECO:0000313" key="10">
    <source>
        <dbReference type="Proteomes" id="UP000799750"/>
    </source>
</evidence>
<reference evidence="9" key="1">
    <citation type="journal article" date="2020" name="Stud. Mycol.">
        <title>101 Dothideomycetes genomes: a test case for predicting lifestyles and emergence of pathogens.</title>
        <authorList>
            <person name="Haridas S."/>
            <person name="Albert R."/>
            <person name="Binder M."/>
            <person name="Bloem J."/>
            <person name="Labutti K."/>
            <person name="Salamov A."/>
            <person name="Andreopoulos B."/>
            <person name="Baker S."/>
            <person name="Barry K."/>
            <person name="Bills G."/>
            <person name="Bluhm B."/>
            <person name="Cannon C."/>
            <person name="Castanera R."/>
            <person name="Culley D."/>
            <person name="Daum C."/>
            <person name="Ezra D."/>
            <person name="Gonzalez J."/>
            <person name="Henrissat B."/>
            <person name="Kuo A."/>
            <person name="Liang C."/>
            <person name="Lipzen A."/>
            <person name="Lutzoni F."/>
            <person name="Magnuson J."/>
            <person name="Mondo S."/>
            <person name="Nolan M."/>
            <person name="Ohm R."/>
            <person name="Pangilinan J."/>
            <person name="Park H.-J."/>
            <person name="Ramirez L."/>
            <person name="Alfaro M."/>
            <person name="Sun H."/>
            <person name="Tritt A."/>
            <person name="Yoshinaga Y."/>
            <person name="Zwiers L.-H."/>
            <person name="Turgeon B."/>
            <person name="Goodwin S."/>
            <person name="Spatafora J."/>
            <person name="Crous P."/>
            <person name="Grigoriev I."/>
        </authorList>
    </citation>
    <scope>NUCLEOTIDE SEQUENCE</scope>
    <source>
        <strain evidence="9">CBS 269.34</strain>
    </source>
</reference>
<comment type="subcellular location">
    <subcellularLocation>
        <location evidence="7">Membrane</location>
        <topology evidence="7">Multi-pass membrane protein</topology>
    </subcellularLocation>
</comment>
<organism evidence="9 10">
    <name type="scientific">Lophium mytilinum</name>
    <dbReference type="NCBI Taxonomy" id="390894"/>
    <lineage>
        <taxon>Eukaryota</taxon>
        <taxon>Fungi</taxon>
        <taxon>Dikarya</taxon>
        <taxon>Ascomycota</taxon>
        <taxon>Pezizomycotina</taxon>
        <taxon>Dothideomycetes</taxon>
        <taxon>Pleosporomycetidae</taxon>
        <taxon>Mytilinidiales</taxon>
        <taxon>Mytilinidiaceae</taxon>
        <taxon>Lophium</taxon>
    </lineage>
</organism>
<keyword evidence="5 7" id="KW-1133">Transmembrane helix</keyword>
<evidence type="ECO:0000256" key="1">
    <source>
        <dbReference type="ARBA" id="ARBA00002489"/>
    </source>
</evidence>
<feature type="compositionally biased region" description="Low complexity" evidence="8">
    <location>
        <begin position="379"/>
        <end position="389"/>
    </location>
</feature>
<protein>
    <recommendedName>
        <fullName evidence="3 7">Defect at low temperature protein 1</fullName>
    </recommendedName>
</protein>
<name>A0A6A6QM32_9PEZI</name>
<evidence type="ECO:0000256" key="4">
    <source>
        <dbReference type="ARBA" id="ARBA00022692"/>
    </source>
</evidence>
<feature type="region of interest" description="Disordered" evidence="8">
    <location>
        <begin position="317"/>
        <end position="414"/>
    </location>
</feature>
<dbReference type="EMBL" id="MU004192">
    <property type="protein sequence ID" value="KAF2493312.1"/>
    <property type="molecule type" value="Genomic_DNA"/>
</dbReference>
<dbReference type="AlphaFoldDB" id="A0A6A6QM32"/>
<evidence type="ECO:0000256" key="3">
    <source>
        <dbReference type="ARBA" id="ARBA00021353"/>
    </source>
</evidence>
<dbReference type="PANTHER" id="PTHR40021">
    <property type="entry name" value="DEFECT AT LOW TEMPERATURE PROTEIN 1"/>
    <property type="match status" value="1"/>
</dbReference>
<dbReference type="Proteomes" id="UP000799750">
    <property type="component" value="Unassembled WGS sequence"/>
</dbReference>
<proteinExistence type="inferred from homology"/>
<evidence type="ECO:0000256" key="2">
    <source>
        <dbReference type="ARBA" id="ARBA00005550"/>
    </source>
</evidence>
<feature type="compositionally biased region" description="Low complexity" evidence="8">
    <location>
        <begin position="342"/>
        <end position="351"/>
    </location>
</feature>
<keyword evidence="6 7" id="KW-0472">Membrane</keyword>
<evidence type="ECO:0000256" key="5">
    <source>
        <dbReference type="ARBA" id="ARBA00022989"/>
    </source>
</evidence>
<evidence type="ECO:0000256" key="7">
    <source>
        <dbReference type="RuleBase" id="RU367100"/>
    </source>
</evidence>
<dbReference type="OrthoDB" id="4096362at2759"/>
<accession>A0A6A6QM32</accession>
<feature type="region of interest" description="Disordered" evidence="8">
    <location>
        <begin position="117"/>
        <end position="140"/>
    </location>
</feature>
<feature type="transmembrane region" description="Helical" evidence="7">
    <location>
        <begin position="45"/>
        <end position="63"/>
    </location>
</feature>
<keyword evidence="10" id="KW-1185">Reference proteome</keyword>
<sequence>MRIRLFRIWYSTTYTVLFFLAIVLLAVTPADTIYQSIRSDDIQKIFVVAGVYLLTFLVTILIYSTRLYTNRSALQGIPKAYLPVEDGEVGKLIRRLIVKNLKRSSIVAWDSRPRELEEEELEDATMGSRPPTAERQHTTFKRSSHLNETTVIPVSSALPAWGEIAHPGWSCPSSSDLPNLQFWTVIPELPNLIEAKAVSLAPPDPAFSPEQHPQDTSPILPDAQVVALLQRPATMGLRDYLSRLSSFGLINPPKLGEKFLTQYEFARFSNSPLTEQEFRELMAVFADILSGMTELDAELIADIQAGDVDSDTFSFTSSISTQSSTGSAIHHRTPRVPDETDSYYTSSTSSDPGRNESPGTIRTAPSRFERRSSGTRQLSSSPSASSLHSQRFQSMSRSPSSVIRGSPSLASLRSTQSVIRLSPISGAGELPYHYAFNRP</sequence>
<evidence type="ECO:0000313" key="9">
    <source>
        <dbReference type="EMBL" id="KAF2493312.1"/>
    </source>
</evidence>
<dbReference type="PANTHER" id="PTHR40021:SF1">
    <property type="entry name" value="DEFECT AT LOW TEMPERATURE PROTEIN 1"/>
    <property type="match status" value="1"/>
</dbReference>
<dbReference type="GO" id="GO:0016020">
    <property type="term" value="C:membrane"/>
    <property type="evidence" value="ECO:0007669"/>
    <property type="project" value="UniProtKB-SubCell"/>
</dbReference>
<dbReference type="InterPro" id="IPR038869">
    <property type="entry name" value="DLT1"/>
</dbReference>
<evidence type="ECO:0000256" key="8">
    <source>
        <dbReference type="SAM" id="MobiDB-lite"/>
    </source>
</evidence>
<feature type="compositionally biased region" description="Polar residues" evidence="8">
    <location>
        <begin position="390"/>
        <end position="414"/>
    </location>
</feature>
<comment type="similarity">
    <text evidence="2 7">Belongs to the DLT1 family.</text>
</comment>
<feature type="compositionally biased region" description="Low complexity" evidence="8">
    <location>
        <begin position="317"/>
        <end position="327"/>
    </location>
</feature>
<comment type="caution">
    <text evidence="7">Lacks conserved residue(s) required for the propagation of feature annotation.</text>
</comment>
<comment type="function">
    <text evidence="1 7">Required for growth under high-pressure and low-temperature conditions.</text>
</comment>
<gene>
    <name evidence="7" type="primary">DLT1</name>
    <name evidence="9" type="ORF">BU16DRAFT_465042</name>
</gene>
<evidence type="ECO:0000256" key="6">
    <source>
        <dbReference type="ARBA" id="ARBA00023136"/>
    </source>
</evidence>